<dbReference type="OMA" id="VGMAPFM"/>
<evidence type="ECO:0000259" key="8">
    <source>
        <dbReference type="PROSITE" id="PS50882"/>
    </source>
</evidence>
<feature type="domain" description="YTH" evidence="8">
    <location>
        <begin position="263"/>
        <end position="398"/>
    </location>
</feature>
<dbReference type="SUPFAM" id="SSF90229">
    <property type="entry name" value="CCCH zinc finger"/>
    <property type="match status" value="1"/>
</dbReference>
<dbReference type="PROSITE" id="PS50103">
    <property type="entry name" value="ZF_C3H1"/>
    <property type="match status" value="2"/>
</dbReference>
<gene>
    <name evidence="9" type="ORF">ZOSMA_158G00160</name>
</gene>
<feature type="domain" description="C3H1-type" evidence="7">
    <location>
        <begin position="121"/>
        <end position="148"/>
    </location>
</feature>
<evidence type="ECO:0000256" key="3">
    <source>
        <dbReference type="ARBA" id="ARBA00022771"/>
    </source>
</evidence>
<keyword evidence="4 5" id="KW-0862">Zinc</keyword>
<evidence type="ECO:0000259" key="7">
    <source>
        <dbReference type="PROSITE" id="PS50103"/>
    </source>
</evidence>
<comment type="caution">
    <text evidence="9">The sequence shown here is derived from an EMBL/GenBank/DDBJ whole genome shotgun (WGS) entry which is preliminary data.</text>
</comment>
<feature type="compositionally biased region" description="Polar residues" evidence="6">
    <location>
        <begin position="180"/>
        <end position="195"/>
    </location>
</feature>
<keyword evidence="3 5" id="KW-0863">Zinc-finger</keyword>
<feature type="zinc finger region" description="C3H1-type" evidence="5">
    <location>
        <begin position="67"/>
        <end position="94"/>
    </location>
</feature>
<feature type="compositionally biased region" description="Pro residues" evidence="6">
    <location>
        <begin position="591"/>
        <end position="602"/>
    </location>
</feature>
<keyword evidence="2" id="KW-0677">Repeat</keyword>
<dbReference type="STRING" id="29655.A0A0K9PV71"/>
<dbReference type="InterPro" id="IPR000571">
    <property type="entry name" value="Znf_CCCH"/>
</dbReference>
<dbReference type="Gene3D" id="4.10.1000.10">
    <property type="entry name" value="Zinc finger, CCCH-type"/>
    <property type="match status" value="1"/>
</dbReference>
<feature type="region of interest" description="Disordered" evidence="6">
    <location>
        <begin position="180"/>
        <end position="203"/>
    </location>
</feature>
<evidence type="ECO:0000256" key="6">
    <source>
        <dbReference type="SAM" id="MobiDB-lite"/>
    </source>
</evidence>
<dbReference type="AlphaFoldDB" id="A0A0K9PV71"/>
<evidence type="ECO:0000256" key="2">
    <source>
        <dbReference type="ARBA" id="ARBA00022737"/>
    </source>
</evidence>
<dbReference type="InterPro" id="IPR007275">
    <property type="entry name" value="YTH_domain"/>
</dbReference>
<evidence type="ECO:0000256" key="1">
    <source>
        <dbReference type="ARBA" id="ARBA00022723"/>
    </source>
</evidence>
<accession>A0A0K9PV71</accession>
<evidence type="ECO:0000313" key="10">
    <source>
        <dbReference type="Proteomes" id="UP000036987"/>
    </source>
</evidence>
<feature type="zinc finger region" description="C3H1-type" evidence="5">
    <location>
        <begin position="121"/>
        <end position="148"/>
    </location>
</feature>
<keyword evidence="10" id="KW-1185">Reference proteome</keyword>
<dbReference type="GO" id="GO:0003729">
    <property type="term" value="F:mRNA binding"/>
    <property type="evidence" value="ECO:0000318"/>
    <property type="project" value="GO_Central"/>
</dbReference>
<reference evidence="10" key="1">
    <citation type="journal article" date="2016" name="Nature">
        <title>The genome of the seagrass Zostera marina reveals angiosperm adaptation to the sea.</title>
        <authorList>
            <person name="Olsen J.L."/>
            <person name="Rouze P."/>
            <person name="Verhelst B."/>
            <person name="Lin Y.-C."/>
            <person name="Bayer T."/>
            <person name="Collen J."/>
            <person name="Dattolo E."/>
            <person name="De Paoli E."/>
            <person name="Dittami S."/>
            <person name="Maumus F."/>
            <person name="Michel G."/>
            <person name="Kersting A."/>
            <person name="Lauritano C."/>
            <person name="Lohaus R."/>
            <person name="Toepel M."/>
            <person name="Tonon T."/>
            <person name="Vanneste K."/>
            <person name="Amirebrahimi M."/>
            <person name="Brakel J."/>
            <person name="Bostroem C."/>
            <person name="Chovatia M."/>
            <person name="Grimwood J."/>
            <person name="Jenkins J.W."/>
            <person name="Jueterbock A."/>
            <person name="Mraz A."/>
            <person name="Stam W.T."/>
            <person name="Tice H."/>
            <person name="Bornberg-Bauer E."/>
            <person name="Green P.J."/>
            <person name="Pearson G.A."/>
            <person name="Procaccini G."/>
            <person name="Duarte C.M."/>
            <person name="Schmutz J."/>
            <person name="Reusch T.B.H."/>
            <person name="Van de Peer Y."/>
        </authorList>
    </citation>
    <scope>NUCLEOTIDE SEQUENCE [LARGE SCALE GENOMIC DNA]</scope>
    <source>
        <strain evidence="10">cv. Finnish</strain>
    </source>
</reference>
<keyword evidence="1 5" id="KW-0479">Metal-binding</keyword>
<dbReference type="GO" id="GO:0008270">
    <property type="term" value="F:zinc ion binding"/>
    <property type="evidence" value="ECO:0007669"/>
    <property type="project" value="UniProtKB-KW"/>
</dbReference>
<feature type="domain" description="C3H1-type" evidence="7">
    <location>
        <begin position="67"/>
        <end position="94"/>
    </location>
</feature>
<dbReference type="Proteomes" id="UP000036987">
    <property type="component" value="Unassembled WGS sequence"/>
</dbReference>
<dbReference type="GO" id="GO:0048024">
    <property type="term" value="P:regulation of mRNA splicing, via spliceosome"/>
    <property type="evidence" value="ECO:0000318"/>
    <property type="project" value="GO_Central"/>
</dbReference>
<feature type="compositionally biased region" description="Polar residues" evidence="6">
    <location>
        <begin position="612"/>
        <end position="627"/>
    </location>
</feature>
<dbReference type="GO" id="GO:0000398">
    <property type="term" value="P:mRNA splicing, via spliceosome"/>
    <property type="evidence" value="ECO:0000318"/>
    <property type="project" value="GO_Central"/>
</dbReference>
<evidence type="ECO:0000256" key="4">
    <source>
        <dbReference type="ARBA" id="ARBA00022833"/>
    </source>
</evidence>
<dbReference type="SMART" id="SM00356">
    <property type="entry name" value="ZnF_C3H1"/>
    <property type="match status" value="3"/>
</dbReference>
<dbReference type="FunFam" id="4.10.1000.10:FF:000017">
    <property type="entry name" value="Cleavage and polyadenylation specificity factor 30 kDa subunit"/>
    <property type="match status" value="1"/>
</dbReference>
<sequence>MDEADGGFSFDFEGGLDTTAIPSIAPGGSLVSNEATSTVAHNPPSSFPGSAGGNEMAPPAMQGVKRSFRQTVCRHWLRGLCMKGEACGFLHQYDKARMPICRFFRLYGECREQDCVYKHTNEDIKECNMYKLGFCPNGPDCRYRHAKMPGPAPSVEEVFQKIQHLSSFNYNSSNRFFQPRNNGFNQPQERPQFSQPAAPVNPDTAVKTSSAIESTNIIQPQSLVQPQLQPSQQQVSQIQAQNPPTGLPNQTICNAIPLPPGQSRYFIVKSCNRENLELSVQQGAWATQRSNEAKLNGAFETTDNVILLFSINRTRHFQGCAKMTSKIGGYVGGGNWKYAHGTPHYGRNFSIKWLKLGELSFHKTRHLRNPYNDNLPVKISRDCQELDPFVGPQLATLLYDEPDSELWAMLVASETKREEEKVKGVSAEDATGNPDIVPFEDNEEEEEEEEESEEEDESYGPAAQMRGRGRGIMWPPHMPLLHGGRPMLGVRGFPSGMIGPDGFGFGGVTPDGFSTPDHLFGPRMFAPFGAPRFPGDLSGLVFPGRPPQPGAMFPGMMMGGNPAGPFMGGMPMPGGNVARPNRPLCMQPTFRMPPPPMPPNNRAPPKRDQRRTGNNRGPENQSSSSNGRGIDNGGQTDENRYQHGSSGFRNHFNNDDSESEDEAPRRSRKRGSNEETAAS</sequence>
<dbReference type="Pfam" id="PF04146">
    <property type="entry name" value="YTH"/>
    <property type="match status" value="1"/>
</dbReference>
<organism evidence="9 10">
    <name type="scientific">Zostera marina</name>
    <name type="common">Eelgrass</name>
    <dbReference type="NCBI Taxonomy" id="29655"/>
    <lineage>
        <taxon>Eukaryota</taxon>
        <taxon>Viridiplantae</taxon>
        <taxon>Streptophyta</taxon>
        <taxon>Embryophyta</taxon>
        <taxon>Tracheophyta</taxon>
        <taxon>Spermatophyta</taxon>
        <taxon>Magnoliopsida</taxon>
        <taxon>Liliopsida</taxon>
        <taxon>Zosteraceae</taxon>
        <taxon>Zostera</taxon>
    </lineage>
</organism>
<feature type="compositionally biased region" description="Acidic residues" evidence="6">
    <location>
        <begin position="438"/>
        <end position="458"/>
    </location>
</feature>
<dbReference type="InterPro" id="IPR045168">
    <property type="entry name" value="YTH_prot"/>
</dbReference>
<feature type="region of interest" description="Disordered" evidence="6">
    <location>
        <begin position="34"/>
        <end position="60"/>
    </location>
</feature>
<dbReference type="PROSITE" id="PS50882">
    <property type="entry name" value="YTH"/>
    <property type="match status" value="1"/>
</dbReference>
<dbReference type="PANTHER" id="PTHR12357:SF119">
    <property type="entry name" value="30-KDA CLEAVAGE AND POLYADENYLATION SPECIFICITY FACTOR 30"/>
    <property type="match status" value="1"/>
</dbReference>
<dbReference type="GO" id="GO:1990247">
    <property type="term" value="F:N6-methyladenosine-containing RNA reader activity"/>
    <property type="evidence" value="ECO:0000318"/>
    <property type="project" value="GO_Central"/>
</dbReference>
<proteinExistence type="predicted"/>
<feature type="compositionally biased region" description="Polar residues" evidence="6">
    <location>
        <begin position="34"/>
        <end position="48"/>
    </location>
</feature>
<feature type="region of interest" description="Disordered" evidence="6">
    <location>
        <begin position="577"/>
        <end position="679"/>
    </location>
</feature>
<evidence type="ECO:0000256" key="5">
    <source>
        <dbReference type="PROSITE-ProRule" id="PRU00723"/>
    </source>
</evidence>
<dbReference type="GO" id="GO:0005654">
    <property type="term" value="C:nucleoplasm"/>
    <property type="evidence" value="ECO:0000318"/>
    <property type="project" value="GO_Central"/>
</dbReference>
<feature type="region of interest" description="Disordered" evidence="6">
    <location>
        <begin position="418"/>
        <end position="468"/>
    </location>
</feature>
<name>A0A0K9PV71_ZOSMR</name>
<evidence type="ECO:0000313" key="9">
    <source>
        <dbReference type="EMBL" id="KMZ72906.1"/>
    </source>
</evidence>
<dbReference type="EMBL" id="LFYR01000614">
    <property type="protein sequence ID" value="KMZ72906.1"/>
    <property type="molecule type" value="Genomic_DNA"/>
</dbReference>
<dbReference type="Gene3D" id="3.10.590.10">
    <property type="entry name" value="ph1033 like domains"/>
    <property type="match status" value="1"/>
</dbReference>
<protein>
    <submittedName>
        <fullName evidence="9">YTH domain containing 2</fullName>
    </submittedName>
</protein>
<dbReference type="OrthoDB" id="306690at2759"/>
<dbReference type="PANTHER" id="PTHR12357">
    <property type="entry name" value="YTH YT521-B HOMOLOGY DOMAIN-CONTAINING"/>
    <property type="match status" value="1"/>
</dbReference>
<dbReference type="CDD" id="cd21134">
    <property type="entry name" value="YTH"/>
    <property type="match status" value="1"/>
</dbReference>
<dbReference type="InterPro" id="IPR036855">
    <property type="entry name" value="Znf_CCCH_sf"/>
</dbReference>